<reference evidence="2" key="1">
    <citation type="journal article" date="2020" name="Cell">
        <title>Large-Scale Comparative Analyses of Tick Genomes Elucidate Their Genetic Diversity and Vector Capacities.</title>
        <authorList>
            <consortium name="Tick Genome and Microbiome Consortium (TIGMIC)"/>
            <person name="Jia N."/>
            <person name="Wang J."/>
            <person name="Shi W."/>
            <person name="Du L."/>
            <person name="Sun Y."/>
            <person name="Zhan W."/>
            <person name="Jiang J.F."/>
            <person name="Wang Q."/>
            <person name="Zhang B."/>
            <person name="Ji P."/>
            <person name="Bell-Sakyi L."/>
            <person name="Cui X.M."/>
            <person name="Yuan T.T."/>
            <person name="Jiang B.G."/>
            <person name="Yang W.F."/>
            <person name="Lam T.T."/>
            <person name="Chang Q.C."/>
            <person name="Ding S.J."/>
            <person name="Wang X.J."/>
            <person name="Zhu J.G."/>
            <person name="Ruan X.D."/>
            <person name="Zhao L."/>
            <person name="Wei J.T."/>
            <person name="Ye R.Z."/>
            <person name="Que T.C."/>
            <person name="Du C.H."/>
            <person name="Zhou Y.H."/>
            <person name="Cheng J.X."/>
            <person name="Dai P.F."/>
            <person name="Guo W.B."/>
            <person name="Han X.H."/>
            <person name="Huang E.J."/>
            <person name="Li L.F."/>
            <person name="Wei W."/>
            <person name="Gao Y.C."/>
            <person name="Liu J.Z."/>
            <person name="Shao H.Z."/>
            <person name="Wang X."/>
            <person name="Wang C.C."/>
            <person name="Yang T.C."/>
            <person name="Huo Q.B."/>
            <person name="Li W."/>
            <person name="Chen H.Y."/>
            <person name="Chen S.E."/>
            <person name="Zhou L.G."/>
            <person name="Ni X.B."/>
            <person name="Tian J.H."/>
            <person name="Sheng Y."/>
            <person name="Liu T."/>
            <person name="Pan Y.S."/>
            <person name="Xia L.Y."/>
            <person name="Li J."/>
            <person name="Zhao F."/>
            <person name="Cao W.C."/>
        </authorList>
    </citation>
    <scope>NUCLEOTIDE SEQUENCE</scope>
    <source>
        <strain evidence="2">Rsan-2018</strain>
    </source>
</reference>
<dbReference type="Proteomes" id="UP000821837">
    <property type="component" value="Chromosome 10"/>
</dbReference>
<dbReference type="EMBL" id="JABSTV010001246">
    <property type="protein sequence ID" value="KAH7975985.1"/>
    <property type="molecule type" value="Genomic_DNA"/>
</dbReference>
<sequence>MGKAFGGHPHPPPEEPKVYVFPSRKGTVVEVCESAAIVEVREGSSIRELTVTVDCFYYEGRPFLNNLARVLHKGAMLNVDYMVGRVGGKDRVHCDLAWLGPKPQGVPCLSEDEFRQQLGGRGTTIELNNLSKDAPRGPAKQSLPHIDRPQVCQPPPQSSSLAVDTRPQTESQVVDTHSQMEAYQPPTKSLSEVVDTYRQMQVHKQPPQSLSQATNARSQMDVHRQAPLPTSQAKICPQMETHQTPPQSLSHNNLPTDGSVPTTTTIAVENCGHQPSMDNTHPPMEAYRQEPQVNICRQDTRQSPTQSLSHIGTRSQMEVYQQAAQVMSQVNICPQKEANQAPMQSLSHMNIRPQTEGCRPLPQSSVSQVANINSEMEAYRQPPQVVSQTADTFSQMEVHGPLSHTSEPRSTDSSHLPKPTSSETSTRRGSFNVSDEMYNRVVEIVREQNVALIRAEIREVLRDVFNSQGLKDLHGHRTSGTRLQGNEKFSRHLVSTYLRIPFHQGTTSDSRFYLADVECFTAAKHLLVHIREPKHRRRRPSIPLGSLLTCRSSPRLLQMLLPPGCHSKRGAWTQNSTGGGQPSGFDVATASVLPETPPATAQLEDNAHGSRWKMQQNVSTFQGHEGNPQDMQDLGISFDDSLAEGDELSEDDIRQLGLFGTHHGDEGAALSSLEIKIPVRFFGIFGLEGCLRNQTVTLS</sequence>
<evidence type="ECO:0000313" key="2">
    <source>
        <dbReference type="EMBL" id="KAH7975985.1"/>
    </source>
</evidence>
<evidence type="ECO:0000256" key="1">
    <source>
        <dbReference type="SAM" id="MobiDB-lite"/>
    </source>
</evidence>
<feature type="region of interest" description="Disordered" evidence="1">
    <location>
        <begin position="200"/>
        <end position="227"/>
    </location>
</feature>
<proteinExistence type="predicted"/>
<feature type="region of interest" description="Disordered" evidence="1">
    <location>
        <begin position="127"/>
        <end position="187"/>
    </location>
</feature>
<evidence type="ECO:0000313" key="3">
    <source>
        <dbReference type="Proteomes" id="UP000821837"/>
    </source>
</evidence>
<feature type="compositionally biased region" description="Polar residues" evidence="1">
    <location>
        <begin position="413"/>
        <end position="431"/>
    </location>
</feature>
<accession>A0A9D4T7G3</accession>
<name>A0A9D4T7G3_RHISA</name>
<keyword evidence="3" id="KW-1185">Reference proteome</keyword>
<feature type="compositionally biased region" description="Polar residues" evidence="1">
    <location>
        <begin position="166"/>
        <end position="187"/>
    </location>
</feature>
<dbReference type="AlphaFoldDB" id="A0A9D4T7G3"/>
<dbReference type="VEuPathDB" id="VectorBase:RSAN_039603"/>
<dbReference type="VEuPathDB" id="VectorBase:RSAN_039795"/>
<organism evidence="2 3">
    <name type="scientific">Rhipicephalus sanguineus</name>
    <name type="common">Brown dog tick</name>
    <name type="synonym">Ixodes sanguineus</name>
    <dbReference type="NCBI Taxonomy" id="34632"/>
    <lineage>
        <taxon>Eukaryota</taxon>
        <taxon>Metazoa</taxon>
        <taxon>Ecdysozoa</taxon>
        <taxon>Arthropoda</taxon>
        <taxon>Chelicerata</taxon>
        <taxon>Arachnida</taxon>
        <taxon>Acari</taxon>
        <taxon>Parasitiformes</taxon>
        <taxon>Ixodida</taxon>
        <taxon>Ixodoidea</taxon>
        <taxon>Ixodidae</taxon>
        <taxon>Rhipicephalinae</taxon>
        <taxon>Rhipicephalus</taxon>
        <taxon>Rhipicephalus</taxon>
    </lineage>
</organism>
<comment type="caution">
    <text evidence="2">The sequence shown here is derived from an EMBL/GenBank/DDBJ whole genome shotgun (WGS) entry which is preliminary data.</text>
</comment>
<dbReference type="VEuPathDB" id="VectorBase:RSAN_042062"/>
<reference evidence="2" key="2">
    <citation type="submission" date="2021-09" db="EMBL/GenBank/DDBJ databases">
        <authorList>
            <person name="Jia N."/>
            <person name="Wang J."/>
            <person name="Shi W."/>
            <person name="Du L."/>
            <person name="Sun Y."/>
            <person name="Zhan W."/>
            <person name="Jiang J."/>
            <person name="Wang Q."/>
            <person name="Zhang B."/>
            <person name="Ji P."/>
            <person name="Sakyi L.B."/>
            <person name="Cui X."/>
            <person name="Yuan T."/>
            <person name="Jiang B."/>
            <person name="Yang W."/>
            <person name="Lam T.T.-Y."/>
            <person name="Chang Q."/>
            <person name="Ding S."/>
            <person name="Wang X."/>
            <person name="Zhu J."/>
            <person name="Ruan X."/>
            <person name="Zhao L."/>
            <person name="Wei J."/>
            <person name="Que T."/>
            <person name="Du C."/>
            <person name="Cheng J."/>
            <person name="Dai P."/>
            <person name="Han X."/>
            <person name="Huang E."/>
            <person name="Gao Y."/>
            <person name="Liu J."/>
            <person name="Shao H."/>
            <person name="Ye R."/>
            <person name="Li L."/>
            <person name="Wei W."/>
            <person name="Wang X."/>
            <person name="Wang C."/>
            <person name="Huo Q."/>
            <person name="Li W."/>
            <person name="Guo W."/>
            <person name="Chen H."/>
            <person name="Chen S."/>
            <person name="Zhou L."/>
            <person name="Zhou L."/>
            <person name="Ni X."/>
            <person name="Tian J."/>
            <person name="Zhou Y."/>
            <person name="Sheng Y."/>
            <person name="Liu T."/>
            <person name="Pan Y."/>
            <person name="Xia L."/>
            <person name="Li J."/>
            <person name="Zhao F."/>
            <person name="Cao W."/>
        </authorList>
    </citation>
    <scope>NUCLEOTIDE SEQUENCE</scope>
    <source>
        <strain evidence="2">Rsan-2018</strain>
        <tissue evidence="2">Larvae</tissue>
    </source>
</reference>
<feature type="compositionally biased region" description="Polar residues" evidence="1">
    <location>
        <begin position="206"/>
        <end position="218"/>
    </location>
</feature>
<feature type="region of interest" description="Disordered" evidence="1">
    <location>
        <begin position="399"/>
        <end position="431"/>
    </location>
</feature>
<gene>
    <name evidence="2" type="ORF">HPB52_007213</name>
</gene>
<protein>
    <submittedName>
        <fullName evidence="2">Uncharacterized protein</fullName>
    </submittedName>
</protein>